<sequence>MGFQYANNSAWMKKAWGAFSLAFLSLGLVVLQAKHMYRPDNMIVIIAFLPVVIAVLQGIHYMKRADMEYIYMAEDKLYIYRGPFLPREKIDYRYIDYCVEVYEKDRKYMKIQLKDSPGDVQIHTEWLSPSDLKQFKTELQRRTKEDKLFRTKTI</sequence>
<proteinExistence type="predicted"/>
<keyword evidence="3" id="KW-1185">Reference proteome</keyword>
<comment type="caution">
    <text evidence="2">The sequence shown here is derived from an EMBL/GenBank/DDBJ whole genome shotgun (WGS) entry which is preliminary data.</text>
</comment>
<evidence type="ECO:0008006" key="4">
    <source>
        <dbReference type="Google" id="ProtNLM"/>
    </source>
</evidence>
<dbReference type="Proteomes" id="UP001597383">
    <property type="component" value="Unassembled WGS sequence"/>
</dbReference>
<evidence type="ECO:0000313" key="2">
    <source>
        <dbReference type="EMBL" id="MFD2043628.1"/>
    </source>
</evidence>
<dbReference type="RefSeq" id="WP_377555354.1">
    <property type="nucleotide sequence ID" value="NZ_JBHUMI010000008.1"/>
</dbReference>
<name>A0ABW4VWP9_9BACI</name>
<gene>
    <name evidence="2" type="ORF">ACFSJF_04970</name>
</gene>
<dbReference type="EMBL" id="JBHUHQ010000009">
    <property type="protein sequence ID" value="MFD2043628.1"/>
    <property type="molecule type" value="Genomic_DNA"/>
</dbReference>
<keyword evidence="1" id="KW-0812">Transmembrane</keyword>
<accession>A0ABW4VWP9</accession>
<evidence type="ECO:0000256" key="1">
    <source>
        <dbReference type="SAM" id="Phobius"/>
    </source>
</evidence>
<keyword evidence="1" id="KW-1133">Transmembrane helix</keyword>
<keyword evidence="1" id="KW-0472">Membrane</keyword>
<protein>
    <recommendedName>
        <fullName evidence="4">DUF5673 domain-containing protein</fullName>
    </recommendedName>
</protein>
<reference evidence="3" key="1">
    <citation type="journal article" date="2019" name="Int. J. Syst. Evol. Microbiol.">
        <title>The Global Catalogue of Microorganisms (GCM) 10K type strain sequencing project: providing services to taxonomists for standard genome sequencing and annotation.</title>
        <authorList>
            <consortium name="The Broad Institute Genomics Platform"/>
            <consortium name="The Broad Institute Genome Sequencing Center for Infectious Disease"/>
            <person name="Wu L."/>
            <person name="Ma J."/>
        </authorList>
    </citation>
    <scope>NUCLEOTIDE SEQUENCE [LARGE SCALE GENOMIC DNA]</scope>
    <source>
        <strain evidence="3">R28</strain>
    </source>
</reference>
<organism evidence="2 3">
    <name type="scientific">Ornithinibacillus salinisoli</name>
    <dbReference type="NCBI Taxonomy" id="1848459"/>
    <lineage>
        <taxon>Bacteria</taxon>
        <taxon>Bacillati</taxon>
        <taxon>Bacillota</taxon>
        <taxon>Bacilli</taxon>
        <taxon>Bacillales</taxon>
        <taxon>Bacillaceae</taxon>
        <taxon>Ornithinibacillus</taxon>
    </lineage>
</organism>
<evidence type="ECO:0000313" key="3">
    <source>
        <dbReference type="Proteomes" id="UP001597383"/>
    </source>
</evidence>
<feature type="transmembrane region" description="Helical" evidence="1">
    <location>
        <begin position="43"/>
        <end position="62"/>
    </location>
</feature>